<evidence type="ECO:0000256" key="3">
    <source>
        <dbReference type="ARBA" id="ARBA00022806"/>
    </source>
</evidence>
<organism evidence="8">
    <name type="scientific">uncultured Thiotrichaceae bacterium</name>
    <dbReference type="NCBI Taxonomy" id="298394"/>
    <lineage>
        <taxon>Bacteria</taxon>
        <taxon>Pseudomonadati</taxon>
        <taxon>Pseudomonadota</taxon>
        <taxon>Gammaproteobacteria</taxon>
        <taxon>Thiotrichales</taxon>
        <taxon>Thiotrichaceae</taxon>
        <taxon>environmental samples</taxon>
    </lineage>
</organism>
<evidence type="ECO:0000256" key="4">
    <source>
        <dbReference type="ARBA" id="ARBA00022840"/>
    </source>
</evidence>
<dbReference type="InterPro" id="IPR017575">
    <property type="entry name" value="CRISPR-assoc_helicase_Cas3"/>
</dbReference>
<dbReference type="Gene3D" id="3.40.50.300">
    <property type="entry name" value="P-loop containing nucleotide triphosphate hydrolases"/>
    <property type="match status" value="2"/>
</dbReference>
<dbReference type="InterPro" id="IPR001650">
    <property type="entry name" value="Helicase_C-like"/>
</dbReference>
<evidence type="ECO:0000259" key="7">
    <source>
        <dbReference type="PROSITE" id="PS51194"/>
    </source>
</evidence>
<evidence type="ECO:0000256" key="5">
    <source>
        <dbReference type="ARBA" id="ARBA00038437"/>
    </source>
</evidence>
<dbReference type="GO" id="GO:0016787">
    <property type="term" value="F:hydrolase activity"/>
    <property type="evidence" value="ECO:0007669"/>
    <property type="project" value="UniProtKB-KW"/>
</dbReference>
<dbReference type="SMART" id="SM00490">
    <property type="entry name" value="HELICc"/>
    <property type="match status" value="1"/>
</dbReference>
<dbReference type="InterPro" id="IPR014001">
    <property type="entry name" value="Helicase_ATP-bd"/>
</dbReference>
<feature type="domain" description="Helicase C-terminal" evidence="7">
    <location>
        <begin position="268"/>
        <end position="433"/>
    </location>
</feature>
<dbReference type="InterPro" id="IPR011545">
    <property type="entry name" value="DEAD/DEAH_box_helicase_dom"/>
</dbReference>
<keyword evidence="3 8" id="KW-0347">Helicase</keyword>
<reference evidence="8" key="1">
    <citation type="submission" date="2020-01" db="EMBL/GenBank/DDBJ databases">
        <authorList>
            <person name="Meier V. D."/>
            <person name="Meier V D."/>
        </authorList>
    </citation>
    <scope>NUCLEOTIDE SEQUENCE</scope>
    <source>
        <strain evidence="8">HLG_WM_MAG_09</strain>
    </source>
</reference>
<keyword evidence="2" id="KW-0378">Hydrolase</keyword>
<evidence type="ECO:0000256" key="2">
    <source>
        <dbReference type="ARBA" id="ARBA00022801"/>
    </source>
</evidence>
<dbReference type="GO" id="GO:0005524">
    <property type="term" value="F:ATP binding"/>
    <property type="evidence" value="ECO:0007669"/>
    <property type="project" value="UniProtKB-KW"/>
</dbReference>
<dbReference type="EMBL" id="CACVAT010000190">
    <property type="protein sequence ID" value="CAA6812548.1"/>
    <property type="molecule type" value="Genomic_DNA"/>
</dbReference>
<dbReference type="NCBIfam" id="TIGR03158">
    <property type="entry name" value="cas3_cyano"/>
    <property type="match status" value="1"/>
</dbReference>
<dbReference type="AlphaFoldDB" id="A0A6S6SQ51"/>
<sequence>MEITPGITVAKHSVATRTEDGLSPLQHQLLTDPRRIRIVDAPTGAGKSYAFQKAMLNEQRILFIVPTRRLAQNLSAGLINDLVEHEGWSPDLAQKKVAILSSDQTQVLREKGVQRISGYRLRQLEALDETRDDGEMIVAVPEVISNLLHREYLNKGNAGDGAFNILTHFDHIVFDEFHTIDAQGFGLAALFAKLASVKIEENGQQFGNAKVSFLSATPLKILPTLEQLGIEAEQVAELKEVLVDEAGSRPLHGDVTLSLNALVTLPECLTQQMALIQNEVTANRQVVIIYNALSDLRRDLPALRQLFQQADIALEKVLVINSIDDSGNNRQTRYGFHSGRQQNPDNFNILVATASVEMGVTFREANVMFMEPGFAPMNFLQRFGRAARRGCDGQVFVRVDQSLSDRMPWLRELQTWVQAHQGQYVNVLEFNRLLSQSTRDQFDTEKAPPLSGEPDTPHFGSLSHYANYASGLYWQQLIRNASNRGFRAGHLREYQPKSSAHIYKLLQEFQSLLDDSDYQRPAERWLQWFMQRALMLRDIGTRVTVREGDGFMIQADKVWLARETSVLNLPMQQDHQGKDYFQLDGELDDYLLPADEKNRVYRHLTVYYPHKMAIGELKDDASLVKHWLKDLEDTRRCMDAEEAWEDHPEAMKAVSTLVRLSGCVAGHDTDISANIISSVL</sequence>
<dbReference type="Pfam" id="PF00270">
    <property type="entry name" value="DEAD"/>
    <property type="match status" value="1"/>
</dbReference>
<feature type="domain" description="Helicase ATP-binding" evidence="6">
    <location>
        <begin position="28"/>
        <end position="236"/>
    </location>
</feature>
<dbReference type="InterPro" id="IPR027417">
    <property type="entry name" value="P-loop_NTPase"/>
</dbReference>
<gene>
    <name evidence="8" type="ORF">HELGO_WM34267</name>
</gene>
<evidence type="ECO:0000259" key="6">
    <source>
        <dbReference type="PROSITE" id="PS51192"/>
    </source>
</evidence>
<dbReference type="GO" id="GO:0003724">
    <property type="term" value="F:RNA helicase activity"/>
    <property type="evidence" value="ECO:0007669"/>
    <property type="project" value="TreeGrafter"/>
</dbReference>
<dbReference type="SUPFAM" id="SSF52540">
    <property type="entry name" value="P-loop containing nucleoside triphosphate hydrolases"/>
    <property type="match status" value="1"/>
</dbReference>
<accession>A0A6S6SQ51</accession>
<protein>
    <submittedName>
        <fullName evidence="8">DEAD/DEAH box helicase domain protein</fullName>
    </submittedName>
</protein>
<dbReference type="PANTHER" id="PTHR47959">
    <property type="entry name" value="ATP-DEPENDENT RNA HELICASE RHLE-RELATED"/>
    <property type="match status" value="1"/>
</dbReference>
<comment type="similarity">
    <text evidence="5">Belongs to the DEAD box helicase family.</text>
</comment>
<keyword evidence="4" id="KW-0067">ATP-binding</keyword>
<name>A0A6S6SQ51_9GAMM</name>
<evidence type="ECO:0000256" key="1">
    <source>
        <dbReference type="ARBA" id="ARBA00022741"/>
    </source>
</evidence>
<dbReference type="InterPro" id="IPR050079">
    <property type="entry name" value="DEAD_box_RNA_helicase"/>
</dbReference>
<dbReference type="PROSITE" id="PS51194">
    <property type="entry name" value="HELICASE_CTER"/>
    <property type="match status" value="1"/>
</dbReference>
<dbReference type="SMART" id="SM00487">
    <property type="entry name" value="DEXDc"/>
    <property type="match status" value="1"/>
</dbReference>
<keyword evidence="1" id="KW-0547">Nucleotide-binding</keyword>
<dbReference type="GO" id="GO:0003676">
    <property type="term" value="F:nucleic acid binding"/>
    <property type="evidence" value="ECO:0007669"/>
    <property type="project" value="InterPro"/>
</dbReference>
<proteinExistence type="inferred from homology"/>
<dbReference type="PROSITE" id="PS51192">
    <property type="entry name" value="HELICASE_ATP_BIND_1"/>
    <property type="match status" value="1"/>
</dbReference>
<dbReference type="Pfam" id="PF00271">
    <property type="entry name" value="Helicase_C"/>
    <property type="match status" value="1"/>
</dbReference>
<evidence type="ECO:0000313" key="8">
    <source>
        <dbReference type="EMBL" id="CAA6812548.1"/>
    </source>
</evidence>
<dbReference type="GO" id="GO:0005829">
    <property type="term" value="C:cytosol"/>
    <property type="evidence" value="ECO:0007669"/>
    <property type="project" value="TreeGrafter"/>
</dbReference>